<dbReference type="AlphaFoldDB" id="A0A9N8ZKC5"/>
<organism evidence="2 3">
    <name type="scientific">Ambispora gerdemannii</name>
    <dbReference type="NCBI Taxonomy" id="144530"/>
    <lineage>
        <taxon>Eukaryota</taxon>
        <taxon>Fungi</taxon>
        <taxon>Fungi incertae sedis</taxon>
        <taxon>Mucoromycota</taxon>
        <taxon>Glomeromycotina</taxon>
        <taxon>Glomeromycetes</taxon>
        <taxon>Archaeosporales</taxon>
        <taxon>Ambisporaceae</taxon>
        <taxon>Ambispora</taxon>
    </lineage>
</organism>
<proteinExistence type="predicted"/>
<sequence>MAGILPPEILRMIFKLLLEGEGDNGQFKLAELYSCILVNRKWCGSAVPLLWSKPFCASSPSRQQRKVIDVYLAFLNDERWSSLFPKNFSRKIYAQPKFDYPFFASEINFDMMAEIVSDWCRRKLSKEYIWTLYEALFTVFRDRNSKISKVSCTIDTLSFEVPLIFKALPGLKENMKYLEIFIDHRHSGKDLDMRKVFPAGVNEFRVLKNLRDHHIVQNTEFIADRFLQDGIWKFHIEFINTNFTTSHPLLQNPQANCNIESLSFRRCTGLDNIKVYKRFETSFNHVRKITIIENTEVCMEFANWMQKVNNYNNIKETKLSSNS</sequence>
<dbReference type="OrthoDB" id="550575at2759"/>
<dbReference type="InterPro" id="IPR001810">
    <property type="entry name" value="F-box_dom"/>
</dbReference>
<dbReference type="Proteomes" id="UP000789831">
    <property type="component" value="Unassembled WGS sequence"/>
</dbReference>
<evidence type="ECO:0000313" key="3">
    <source>
        <dbReference type="Proteomes" id="UP000789831"/>
    </source>
</evidence>
<feature type="domain" description="F-box" evidence="1">
    <location>
        <begin position="5"/>
        <end position="56"/>
    </location>
</feature>
<evidence type="ECO:0000313" key="2">
    <source>
        <dbReference type="EMBL" id="CAG8498716.1"/>
    </source>
</evidence>
<protein>
    <submittedName>
        <fullName evidence="2">7172_t:CDS:1</fullName>
    </submittedName>
</protein>
<keyword evidence="3" id="KW-1185">Reference proteome</keyword>
<name>A0A9N8ZKC5_9GLOM</name>
<comment type="caution">
    <text evidence="2">The sequence shown here is derived from an EMBL/GenBank/DDBJ whole genome shotgun (WGS) entry which is preliminary data.</text>
</comment>
<evidence type="ECO:0000259" key="1">
    <source>
        <dbReference type="Pfam" id="PF12937"/>
    </source>
</evidence>
<reference evidence="2" key="1">
    <citation type="submission" date="2021-06" db="EMBL/GenBank/DDBJ databases">
        <authorList>
            <person name="Kallberg Y."/>
            <person name="Tangrot J."/>
            <person name="Rosling A."/>
        </authorList>
    </citation>
    <scope>NUCLEOTIDE SEQUENCE</scope>
    <source>
        <strain evidence="2">MT106</strain>
    </source>
</reference>
<gene>
    <name evidence="2" type="ORF">AGERDE_LOCUS4134</name>
</gene>
<accession>A0A9N8ZKC5</accession>
<dbReference type="Pfam" id="PF12937">
    <property type="entry name" value="F-box-like"/>
    <property type="match status" value="1"/>
</dbReference>
<dbReference type="EMBL" id="CAJVPL010000450">
    <property type="protein sequence ID" value="CAG8498716.1"/>
    <property type="molecule type" value="Genomic_DNA"/>
</dbReference>